<evidence type="ECO:0000256" key="2">
    <source>
        <dbReference type="ARBA" id="ARBA00022723"/>
    </source>
</evidence>
<comment type="pathway">
    <text evidence="1">Protein modification; protein ubiquitination.</text>
</comment>
<keyword evidence="4" id="KW-0833">Ubl conjugation pathway</keyword>
<keyword evidence="9" id="KW-1185">Reference proteome</keyword>
<dbReference type="OrthoDB" id="75986at2759"/>
<keyword evidence="2" id="KW-0479">Metal-binding</keyword>
<dbReference type="VEuPathDB" id="FungiDB:SPRG_12575"/>
<gene>
    <name evidence="8" type="ORF">SPRG_12575</name>
</gene>
<dbReference type="CDD" id="cd06093">
    <property type="entry name" value="PX_domain"/>
    <property type="match status" value="1"/>
</dbReference>
<dbReference type="GO" id="GO:0008270">
    <property type="term" value="F:zinc ion binding"/>
    <property type="evidence" value="ECO:0007669"/>
    <property type="project" value="UniProtKB-KW"/>
</dbReference>
<organism evidence="8 9">
    <name type="scientific">Saprolegnia parasitica (strain CBS 223.65)</name>
    <dbReference type="NCBI Taxonomy" id="695850"/>
    <lineage>
        <taxon>Eukaryota</taxon>
        <taxon>Sar</taxon>
        <taxon>Stramenopiles</taxon>
        <taxon>Oomycota</taxon>
        <taxon>Saprolegniomycetes</taxon>
        <taxon>Saprolegniales</taxon>
        <taxon>Saprolegniaceae</taxon>
        <taxon>Saprolegnia</taxon>
    </lineage>
</organism>
<dbReference type="Gene3D" id="3.30.1520.10">
    <property type="entry name" value="Phox-like domain"/>
    <property type="match status" value="1"/>
</dbReference>
<dbReference type="GO" id="GO:0005737">
    <property type="term" value="C:cytoplasm"/>
    <property type="evidence" value="ECO:0007669"/>
    <property type="project" value="TreeGrafter"/>
</dbReference>
<dbReference type="GO" id="GO:0035091">
    <property type="term" value="F:phosphatidylinositol binding"/>
    <property type="evidence" value="ECO:0007669"/>
    <property type="project" value="InterPro"/>
</dbReference>
<dbReference type="STRING" id="695850.A0A067C0G2"/>
<dbReference type="AlphaFoldDB" id="A0A067C0G2"/>
<evidence type="ECO:0000256" key="1">
    <source>
        <dbReference type="ARBA" id="ARBA00004906"/>
    </source>
</evidence>
<dbReference type="Proteomes" id="UP000030745">
    <property type="component" value="Unassembled WGS sequence"/>
</dbReference>
<dbReference type="KEGG" id="spar:SPRG_12575"/>
<feature type="domain" description="RING-type" evidence="7">
    <location>
        <begin position="178"/>
        <end position="229"/>
    </location>
</feature>
<reference evidence="8 9" key="1">
    <citation type="journal article" date="2013" name="PLoS Genet.">
        <title>Distinctive expansion of potential virulence genes in the genome of the oomycete fish pathogen Saprolegnia parasitica.</title>
        <authorList>
            <person name="Jiang R.H."/>
            <person name="de Bruijn I."/>
            <person name="Haas B.J."/>
            <person name="Belmonte R."/>
            <person name="Lobach L."/>
            <person name="Christie J."/>
            <person name="van den Ackerveken G."/>
            <person name="Bottin A."/>
            <person name="Bulone V."/>
            <person name="Diaz-Moreno S.M."/>
            <person name="Dumas B."/>
            <person name="Fan L."/>
            <person name="Gaulin E."/>
            <person name="Govers F."/>
            <person name="Grenville-Briggs L.J."/>
            <person name="Horner N.R."/>
            <person name="Levin J.Z."/>
            <person name="Mammella M."/>
            <person name="Meijer H.J."/>
            <person name="Morris P."/>
            <person name="Nusbaum C."/>
            <person name="Oome S."/>
            <person name="Phillips A.J."/>
            <person name="van Rooyen D."/>
            <person name="Rzeszutek E."/>
            <person name="Saraiva M."/>
            <person name="Secombes C.J."/>
            <person name="Seidl M.F."/>
            <person name="Snel B."/>
            <person name="Stassen J.H."/>
            <person name="Sykes S."/>
            <person name="Tripathy S."/>
            <person name="van den Berg H."/>
            <person name="Vega-Arreguin J.C."/>
            <person name="Wawra S."/>
            <person name="Young S.K."/>
            <person name="Zeng Q."/>
            <person name="Dieguez-Uribeondo J."/>
            <person name="Russ C."/>
            <person name="Tyler B.M."/>
            <person name="van West P."/>
        </authorList>
    </citation>
    <scope>NUCLEOTIDE SEQUENCE [LARGE SCALE GENOMIC DNA]</scope>
    <source>
        <strain evidence="8 9">CBS 223.65</strain>
    </source>
</reference>
<dbReference type="Pfam" id="PF12678">
    <property type="entry name" value="zf-rbx1"/>
    <property type="match status" value="1"/>
</dbReference>
<evidence type="ECO:0000256" key="3">
    <source>
        <dbReference type="ARBA" id="ARBA00022771"/>
    </source>
</evidence>
<evidence type="ECO:0000256" key="5">
    <source>
        <dbReference type="ARBA" id="ARBA00022833"/>
    </source>
</evidence>
<dbReference type="InterPro" id="IPR051826">
    <property type="entry name" value="E3_ubiquitin-ligase_domain"/>
</dbReference>
<name>A0A067C0G2_SAPPC</name>
<dbReference type="PANTHER" id="PTHR22765:SF416">
    <property type="entry name" value="E3 UBIQUITIN-PROTEIN LIGASE GODZILLA"/>
    <property type="match status" value="1"/>
</dbReference>
<evidence type="ECO:0000256" key="6">
    <source>
        <dbReference type="PROSITE-ProRule" id="PRU00175"/>
    </source>
</evidence>
<dbReference type="CDD" id="cd16454">
    <property type="entry name" value="RING-H2_PA-TM-RING"/>
    <property type="match status" value="1"/>
</dbReference>
<evidence type="ECO:0000313" key="8">
    <source>
        <dbReference type="EMBL" id="KDO22595.1"/>
    </source>
</evidence>
<dbReference type="EMBL" id="KK583266">
    <property type="protein sequence ID" value="KDO22595.1"/>
    <property type="molecule type" value="Genomic_DNA"/>
</dbReference>
<dbReference type="Gene3D" id="3.30.40.10">
    <property type="entry name" value="Zinc/RING finger domain, C3HC4 (zinc finger)"/>
    <property type="match status" value="1"/>
</dbReference>
<dbReference type="InterPro" id="IPR036871">
    <property type="entry name" value="PX_dom_sf"/>
</dbReference>
<keyword evidence="3 6" id="KW-0863">Zinc-finger</keyword>
<dbReference type="GeneID" id="24134523"/>
<proteinExistence type="predicted"/>
<sequence length="238" mass="27133">MATTLTLHPLAWTYGCLDGSVGYERRVPRPLVMARDAYLAPTACVRRISYTALPKYTLYTLVVVDVTEFFVLKKRYSQFYALRKALRRRYARAPPAIRALLQPVLDTAFPQRYLGHDDVLIRLERQRGFRDLMAPLLLLRRRLPATDGIAAVIEAFFDDTPTRDSVHTASAAGCKDACAICLDPLDPKWIDNPWYARGMRRLQLPCGHELHEDCVAPWLERQTTCPLCRVQASSGRVR</sequence>
<evidence type="ECO:0000313" key="9">
    <source>
        <dbReference type="Proteomes" id="UP000030745"/>
    </source>
</evidence>
<dbReference type="InterPro" id="IPR001841">
    <property type="entry name" value="Znf_RING"/>
</dbReference>
<dbReference type="GO" id="GO:0006511">
    <property type="term" value="P:ubiquitin-dependent protein catabolic process"/>
    <property type="evidence" value="ECO:0007669"/>
    <property type="project" value="TreeGrafter"/>
</dbReference>
<dbReference type="SUPFAM" id="SSF57850">
    <property type="entry name" value="RING/U-box"/>
    <property type="match status" value="1"/>
</dbReference>
<dbReference type="GO" id="GO:0061630">
    <property type="term" value="F:ubiquitin protein ligase activity"/>
    <property type="evidence" value="ECO:0007669"/>
    <property type="project" value="TreeGrafter"/>
</dbReference>
<dbReference type="PROSITE" id="PS50089">
    <property type="entry name" value="ZF_RING_2"/>
    <property type="match status" value="1"/>
</dbReference>
<accession>A0A067C0G2</accession>
<dbReference type="InterPro" id="IPR024766">
    <property type="entry name" value="Znf_RING_H2"/>
</dbReference>
<protein>
    <recommendedName>
        <fullName evidence="7">RING-type domain-containing protein</fullName>
    </recommendedName>
</protein>
<dbReference type="PANTHER" id="PTHR22765">
    <property type="entry name" value="RING FINGER AND PROTEASE ASSOCIATED DOMAIN-CONTAINING"/>
    <property type="match status" value="1"/>
</dbReference>
<dbReference type="OMA" id="HELHEDC"/>
<evidence type="ECO:0000256" key="4">
    <source>
        <dbReference type="ARBA" id="ARBA00022786"/>
    </source>
</evidence>
<keyword evidence="5" id="KW-0862">Zinc</keyword>
<dbReference type="RefSeq" id="XP_012206711.1">
    <property type="nucleotide sequence ID" value="XM_012351321.1"/>
</dbReference>
<dbReference type="SUPFAM" id="SSF64268">
    <property type="entry name" value="PX domain"/>
    <property type="match status" value="1"/>
</dbReference>
<evidence type="ECO:0000259" key="7">
    <source>
        <dbReference type="PROSITE" id="PS50089"/>
    </source>
</evidence>
<dbReference type="SMART" id="SM00184">
    <property type="entry name" value="RING"/>
    <property type="match status" value="1"/>
</dbReference>
<dbReference type="InterPro" id="IPR013083">
    <property type="entry name" value="Znf_RING/FYVE/PHD"/>
</dbReference>